<keyword evidence="5" id="KW-0964">Secreted</keyword>
<proteinExistence type="inferred from homology"/>
<dbReference type="PANTHER" id="PTHR30033:SF1">
    <property type="entry name" value="FLAGELLAR HOOK-ASSOCIATED PROTEIN 1"/>
    <property type="match status" value="1"/>
</dbReference>
<dbReference type="GO" id="GO:0005576">
    <property type="term" value="C:extracellular region"/>
    <property type="evidence" value="ECO:0007669"/>
    <property type="project" value="UniProtKB-SubCell"/>
</dbReference>
<evidence type="ECO:0000256" key="1">
    <source>
        <dbReference type="ARBA" id="ARBA00004365"/>
    </source>
</evidence>
<evidence type="ECO:0000256" key="6">
    <source>
        <dbReference type="ARBA" id="ARBA00023143"/>
    </source>
</evidence>
<evidence type="ECO:0000259" key="7">
    <source>
        <dbReference type="Pfam" id="PF06429"/>
    </source>
</evidence>
<feature type="domain" description="Flagellar basal-body/hook protein C-terminal" evidence="7">
    <location>
        <begin position="437"/>
        <end position="475"/>
    </location>
</feature>
<evidence type="ECO:0000256" key="4">
    <source>
        <dbReference type="ARBA" id="ARBA00016244"/>
    </source>
</evidence>
<dbReference type="EMBL" id="JYFE01000019">
    <property type="protein sequence ID" value="KIT17365.1"/>
    <property type="molecule type" value="Genomic_DNA"/>
</dbReference>
<evidence type="ECO:0000313" key="10">
    <source>
        <dbReference type="Proteomes" id="UP000032232"/>
    </source>
</evidence>
<dbReference type="PANTHER" id="PTHR30033">
    <property type="entry name" value="FLAGELLAR HOOK-ASSOCIATED PROTEIN 1"/>
    <property type="match status" value="1"/>
</dbReference>
<dbReference type="RefSeq" id="WP_043917713.1">
    <property type="nucleotide sequence ID" value="NZ_FZPF01000001.1"/>
</dbReference>
<dbReference type="Pfam" id="PF06429">
    <property type="entry name" value="Flg_bbr_C"/>
    <property type="match status" value="1"/>
</dbReference>
<dbReference type="InterPro" id="IPR053927">
    <property type="entry name" value="FlgK_helical"/>
</dbReference>
<dbReference type="GO" id="GO:0005198">
    <property type="term" value="F:structural molecule activity"/>
    <property type="evidence" value="ECO:0007669"/>
    <property type="project" value="InterPro"/>
</dbReference>
<evidence type="ECO:0000259" key="8">
    <source>
        <dbReference type="Pfam" id="PF22638"/>
    </source>
</evidence>
<sequence length="476" mass="49423">MSLSSALSAAVNGLDIASRRASIVASNVSNADRPGYARRDLAVEPISIHAPGLKATVQRQRDAGSLAVLRDATAGAAGAGIGSAFWSDIVSAIGEPDAPNSLSGRINAFEISLTDAVAQPGSPNRLAVLAEAANDVVGKINEISGEIQQSRQNAEDQIVNEVASLNADLKAVADLNGAISSAVAGGAEYAALEDRRDALLSKISESLEIKVLQRDFGAVALVSKGGSILLDGKPAEITFTPVVEVTPDRTLGAGLNGLLVNGRDVPIQSGTGSVGGGRLAAFFETRDNDAVLAQAELDALADDLVRRFSDPATDPTLLPGDTGLFQDPLGGTPGAASRLELNPLINPKDPATHFRLRDGLNATAPDFAAPVGNLSRMIDALARRQIPADPVLGSGANSFQGLAAARLSNASSAASRAEGQRFDAESILATAREHDSESGVDVDEEMRRLIEIEQQYAAAARVVQAVDEMMERLTRF</sequence>
<dbReference type="Pfam" id="PF22638">
    <property type="entry name" value="FlgK_D1"/>
    <property type="match status" value="1"/>
</dbReference>
<feature type="domain" description="Flagellar hook-associated protein FlgK helical" evidence="8">
    <location>
        <begin position="99"/>
        <end position="310"/>
    </location>
</feature>
<keyword evidence="10" id="KW-1185">Reference proteome</keyword>
<dbReference type="GO" id="GO:0009424">
    <property type="term" value="C:bacterial-type flagellum hook"/>
    <property type="evidence" value="ECO:0007669"/>
    <property type="project" value="InterPro"/>
</dbReference>
<comment type="similarity">
    <text evidence="3">Belongs to the flagella basal body rod proteins family.</text>
</comment>
<gene>
    <name evidence="9" type="primary">flgK</name>
    <name evidence="9" type="ORF">jaqu_08540</name>
</gene>
<name>A0A0D1ENZ9_9RHOB</name>
<evidence type="ECO:0000256" key="5">
    <source>
        <dbReference type="ARBA" id="ARBA00022525"/>
    </source>
</evidence>
<dbReference type="OrthoDB" id="7181295at2"/>
<evidence type="ECO:0000313" key="9">
    <source>
        <dbReference type="EMBL" id="KIT17365.1"/>
    </source>
</evidence>
<dbReference type="InterPro" id="IPR002371">
    <property type="entry name" value="FlgK"/>
</dbReference>
<comment type="subcellular location">
    <subcellularLocation>
        <location evidence="1">Bacterial flagellum</location>
    </subcellularLocation>
    <subcellularLocation>
        <location evidence="2">Secreted</location>
    </subcellularLocation>
</comment>
<organism evidence="9 10">
    <name type="scientific">Jannaschia aquimarina</name>
    <dbReference type="NCBI Taxonomy" id="935700"/>
    <lineage>
        <taxon>Bacteria</taxon>
        <taxon>Pseudomonadati</taxon>
        <taxon>Pseudomonadota</taxon>
        <taxon>Alphaproteobacteria</taxon>
        <taxon>Rhodobacterales</taxon>
        <taxon>Roseobacteraceae</taxon>
        <taxon>Jannaschia</taxon>
    </lineage>
</organism>
<evidence type="ECO:0000256" key="3">
    <source>
        <dbReference type="ARBA" id="ARBA00009677"/>
    </source>
</evidence>
<protein>
    <recommendedName>
        <fullName evidence="4">Flagellar hook-associated protein 1</fullName>
    </recommendedName>
</protein>
<dbReference type="PATRIC" id="fig|935700.4.peg.899"/>
<dbReference type="Proteomes" id="UP000032232">
    <property type="component" value="Unassembled WGS sequence"/>
</dbReference>
<comment type="caution">
    <text evidence="9">The sequence shown here is derived from an EMBL/GenBank/DDBJ whole genome shotgun (WGS) entry which is preliminary data.</text>
</comment>
<reference evidence="9 10" key="1">
    <citation type="submission" date="2015-02" db="EMBL/GenBank/DDBJ databases">
        <title>Genome Sequence of Jannaschia aquimarina DSM28248, a member of the Roseobacter clade.</title>
        <authorList>
            <person name="Voget S."/>
            <person name="Daniel R."/>
        </authorList>
    </citation>
    <scope>NUCLEOTIDE SEQUENCE [LARGE SCALE GENOMIC DNA]</scope>
    <source>
        <strain evidence="9 10">GSW-M26</strain>
    </source>
</reference>
<dbReference type="GO" id="GO:0044780">
    <property type="term" value="P:bacterial-type flagellum assembly"/>
    <property type="evidence" value="ECO:0007669"/>
    <property type="project" value="InterPro"/>
</dbReference>
<keyword evidence="6" id="KW-0975">Bacterial flagellum</keyword>
<evidence type="ECO:0000256" key="2">
    <source>
        <dbReference type="ARBA" id="ARBA00004613"/>
    </source>
</evidence>
<dbReference type="NCBIfam" id="TIGR02492">
    <property type="entry name" value="flgK_ends"/>
    <property type="match status" value="1"/>
</dbReference>
<dbReference type="AlphaFoldDB" id="A0A0D1ENZ9"/>
<dbReference type="InterPro" id="IPR010930">
    <property type="entry name" value="Flg_bb/hook_C_dom"/>
</dbReference>
<accession>A0A0D1ENZ9</accession>
<dbReference type="STRING" id="935700.jaqu_08540"/>